<name>A0ABD3I3T2_9MARC</name>
<keyword evidence="3" id="KW-1185">Reference proteome</keyword>
<feature type="compositionally biased region" description="Polar residues" evidence="1">
    <location>
        <begin position="223"/>
        <end position="246"/>
    </location>
</feature>
<comment type="caution">
    <text evidence="2">The sequence shown here is derived from an EMBL/GenBank/DDBJ whole genome shotgun (WGS) entry which is preliminary data.</text>
</comment>
<feature type="compositionally biased region" description="Basic and acidic residues" evidence="1">
    <location>
        <begin position="250"/>
        <end position="259"/>
    </location>
</feature>
<feature type="region of interest" description="Disordered" evidence="1">
    <location>
        <begin position="221"/>
        <end position="283"/>
    </location>
</feature>
<evidence type="ECO:0000313" key="2">
    <source>
        <dbReference type="EMBL" id="KAL3698061.1"/>
    </source>
</evidence>
<dbReference type="EMBL" id="JBJQOH010000002">
    <property type="protein sequence ID" value="KAL3698061.1"/>
    <property type="molecule type" value="Genomic_DNA"/>
</dbReference>
<evidence type="ECO:0000256" key="1">
    <source>
        <dbReference type="SAM" id="MobiDB-lite"/>
    </source>
</evidence>
<proteinExistence type="predicted"/>
<protein>
    <submittedName>
        <fullName evidence="2">Uncharacterized protein</fullName>
    </submittedName>
</protein>
<feature type="compositionally biased region" description="Polar residues" evidence="1">
    <location>
        <begin position="261"/>
        <end position="283"/>
    </location>
</feature>
<reference evidence="2 3" key="1">
    <citation type="submission" date="2024-09" db="EMBL/GenBank/DDBJ databases">
        <title>Chromosome-scale assembly of Riccia sorocarpa.</title>
        <authorList>
            <person name="Paukszto L."/>
        </authorList>
    </citation>
    <scope>NUCLEOTIDE SEQUENCE [LARGE SCALE GENOMIC DNA]</scope>
    <source>
        <strain evidence="2">LP-2024</strain>
        <tissue evidence="2">Aerial parts of the thallus</tissue>
    </source>
</reference>
<accession>A0ABD3I3T2</accession>
<sequence>MPGDTSIETFLLLCESQGWIAAPHMTLIRRTLRKEQVNNIESWADWAERRDKGRPLTQAEEISVDFGLQIFVGSRTLQQQDWKWEVGRHKIPLTKITTQRKRSGGTCGILLLNLPCEIPEARTLLSTFDKCFQGQNPASSFLLAVNLKVIWQERNELTYSAKRSRVPIPILLSRAKEMLEATRRKYVGESKELRFAEAITAIQNAIDRAVNTGDRLLAADPLSSGSLQQNSDGDNSRAMSDSGTDSNDLDSSRLREHRNPQLHSPWSSPNNELSTPTSCLTGV</sequence>
<gene>
    <name evidence="2" type="ORF">R1sor_012137</name>
</gene>
<dbReference type="Proteomes" id="UP001633002">
    <property type="component" value="Unassembled WGS sequence"/>
</dbReference>
<dbReference type="AlphaFoldDB" id="A0ABD3I3T2"/>
<evidence type="ECO:0000313" key="3">
    <source>
        <dbReference type="Proteomes" id="UP001633002"/>
    </source>
</evidence>
<organism evidence="2 3">
    <name type="scientific">Riccia sorocarpa</name>
    <dbReference type="NCBI Taxonomy" id="122646"/>
    <lineage>
        <taxon>Eukaryota</taxon>
        <taxon>Viridiplantae</taxon>
        <taxon>Streptophyta</taxon>
        <taxon>Embryophyta</taxon>
        <taxon>Marchantiophyta</taxon>
        <taxon>Marchantiopsida</taxon>
        <taxon>Marchantiidae</taxon>
        <taxon>Marchantiales</taxon>
        <taxon>Ricciaceae</taxon>
        <taxon>Riccia</taxon>
    </lineage>
</organism>